<dbReference type="InterPro" id="IPR000073">
    <property type="entry name" value="AB_hydrolase_1"/>
</dbReference>
<evidence type="ECO:0000259" key="1">
    <source>
        <dbReference type="Pfam" id="PF00561"/>
    </source>
</evidence>
<dbReference type="PANTHER" id="PTHR45763">
    <property type="entry name" value="HYDROLASE, ALPHA/BETA FOLD FAMILY PROTEIN, EXPRESSED-RELATED"/>
    <property type="match status" value="1"/>
</dbReference>
<evidence type="ECO:0000313" key="3">
    <source>
        <dbReference type="Proteomes" id="UP001497493"/>
    </source>
</evidence>
<dbReference type="Pfam" id="PF00561">
    <property type="entry name" value="Abhydrolase_1"/>
    <property type="match status" value="1"/>
</dbReference>
<dbReference type="PANTHER" id="PTHR45763:SF46">
    <property type="entry name" value="AB HYDROLASE-1 DOMAIN-CONTAINING PROTEIN"/>
    <property type="match status" value="1"/>
</dbReference>
<gene>
    <name evidence="2" type="ORF">MECH1_V1_0370</name>
</gene>
<dbReference type="GO" id="GO:0016787">
    <property type="term" value="F:hydrolase activity"/>
    <property type="evidence" value="ECO:0007669"/>
    <property type="project" value="UniProtKB-KW"/>
</dbReference>
<dbReference type="Proteomes" id="UP001497493">
    <property type="component" value="Chromosome"/>
</dbReference>
<dbReference type="Gene3D" id="3.40.50.1820">
    <property type="entry name" value="alpha/beta hydrolase"/>
    <property type="match status" value="1"/>
</dbReference>
<proteinExistence type="predicted"/>
<dbReference type="RefSeq" id="WP_348758734.1">
    <property type="nucleotide sequence ID" value="NZ_OZ026884.1"/>
</dbReference>
<protein>
    <submittedName>
        <fullName evidence="2">Alpha/beta hydrolase fold protein</fullName>
    </submittedName>
</protein>
<feature type="domain" description="AB hydrolase-1" evidence="1">
    <location>
        <begin position="39"/>
        <end position="287"/>
    </location>
</feature>
<keyword evidence="2" id="KW-0378">Hydrolase</keyword>
<evidence type="ECO:0000313" key="2">
    <source>
        <dbReference type="EMBL" id="CAL1239146.1"/>
    </source>
</evidence>
<reference evidence="2 3" key="1">
    <citation type="submission" date="2024-04" db="EMBL/GenBank/DDBJ databases">
        <authorList>
            <person name="Cremers G."/>
        </authorList>
    </citation>
    <scope>NUCLEOTIDE SEQUENCE [LARGE SCALE GENOMIC DNA]</scope>
    <source>
        <strain evidence="2">MeCH1-AG</strain>
    </source>
</reference>
<name>A0ABM9NEX7_9GAMM</name>
<dbReference type="InterPro" id="IPR029058">
    <property type="entry name" value="AB_hydrolase_fold"/>
</dbReference>
<dbReference type="EMBL" id="OZ026884">
    <property type="protein sequence ID" value="CAL1239146.1"/>
    <property type="molecule type" value="Genomic_DNA"/>
</dbReference>
<accession>A0ABM9NEX7</accession>
<sequence>MRASLRPPGDSEDHYDRTLTLRDGRRLGFADVGDSAGRAVLYCHGFPACRKEAALVATAARRQGARIVAPDRPGYGLSDWWPERTFADWPGDVAQLADALGWGRFAVLAVSGGAPYGLALAHGLGERVESLTIVAGLGPVYDPVLAMAMHPPARFGFAAARRAPWLLRLVYGRLFGALLRTQPELCLRLLTVAVREADRATLSRPEVRAALSESIREALRSGTQGALLDFALYARDWGFDPGKITQPVVFWHGEADATVPLAHTLCLAERMPNATVIRCAGEGHFSLPIEHAGEILDKLLHG</sequence>
<keyword evidence="3" id="KW-1185">Reference proteome</keyword>
<dbReference type="SUPFAM" id="SSF53474">
    <property type="entry name" value="alpha/beta-Hydrolases"/>
    <property type="match status" value="1"/>
</dbReference>
<organism evidence="2 3">
    <name type="scientific">Candidatus Methylocalor cossyra</name>
    <dbReference type="NCBI Taxonomy" id="3108543"/>
    <lineage>
        <taxon>Bacteria</taxon>
        <taxon>Pseudomonadati</taxon>
        <taxon>Pseudomonadota</taxon>
        <taxon>Gammaproteobacteria</taxon>
        <taxon>Methylococcales</taxon>
        <taxon>Methylococcaceae</taxon>
        <taxon>Candidatus Methylocalor</taxon>
    </lineage>
</organism>